<feature type="transmembrane region" description="Helical" evidence="6">
    <location>
        <begin position="577"/>
        <end position="599"/>
    </location>
</feature>
<reference evidence="10" key="1">
    <citation type="submission" date="2020-08" db="EMBL/GenBank/DDBJ databases">
        <title>Lacibacter sp. S13-6-6 genome sequencing.</title>
        <authorList>
            <person name="Jin L."/>
        </authorList>
    </citation>
    <scope>NUCLEOTIDE SEQUENCE [LARGE SCALE GENOMIC DNA]</scope>
    <source>
        <strain evidence="10">S13-6-6</strain>
    </source>
</reference>
<feature type="transmembrane region" description="Helical" evidence="6">
    <location>
        <begin position="84"/>
        <end position="103"/>
    </location>
</feature>
<keyword evidence="10" id="KW-1185">Reference proteome</keyword>
<feature type="transmembrane region" description="Helical" evidence="6">
    <location>
        <begin position="251"/>
        <end position="269"/>
    </location>
</feature>
<feature type="transmembrane region" description="Helical" evidence="6">
    <location>
        <begin position="499"/>
        <end position="517"/>
    </location>
</feature>
<comment type="subcellular location">
    <subcellularLocation>
        <location evidence="1">Endomembrane system</location>
        <topology evidence="1">Multi-pass membrane protein</topology>
    </subcellularLocation>
    <subcellularLocation>
        <location evidence="5">Membrane</location>
        <topology evidence="5">Multi-pass membrane protein</topology>
    </subcellularLocation>
</comment>
<evidence type="ECO:0000313" key="10">
    <source>
        <dbReference type="Proteomes" id="UP000515344"/>
    </source>
</evidence>
<dbReference type="PANTHER" id="PTHR42829:SF2">
    <property type="entry name" value="NADH-UBIQUINONE OXIDOREDUCTASE CHAIN 5"/>
    <property type="match status" value="1"/>
</dbReference>
<dbReference type="Pfam" id="PF00662">
    <property type="entry name" value="Proton_antipo_N"/>
    <property type="match status" value="1"/>
</dbReference>
<dbReference type="InterPro" id="IPR003945">
    <property type="entry name" value="NU5C-like"/>
</dbReference>
<organism evidence="9 10">
    <name type="scientific">Lacibacter sediminis</name>
    <dbReference type="NCBI Taxonomy" id="2760713"/>
    <lineage>
        <taxon>Bacteria</taxon>
        <taxon>Pseudomonadati</taxon>
        <taxon>Bacteroidota</taxon>
        <taxon>Chitinophagia</taxon>
        <taxon>Chitinophagales</taxon>
        <taxon>Chitinophagaceae</taxon>
        <taxon>Lacibacter</taxon>
    </lineage>
</organism>
<evidence type="ECO:0000256" key="4">
    <source>
        <dbReference type="ARBA" id="ARBA00023136"/>
    </source>
</evidence>
<evidence type="ECO:0000256" key="1">
    <source>
        <dbReference type="ARBA" id="ARBA00004127"/>
    </source>
</evidence>
<evidence type="ECO:0000256" key="5">
    <source>
        <dbReference type="RuleBase" id="RU000320"/>
    </source>
</evidence>
<dbReference type="GO" id="GO:0012505">
    <property type="term" value="C:endomembrane system"/>
    <property type="evidence" value="ECO:0007669"/>
    <property type="project" value="UniProtKB-SubCell"/>
</dbReference>
<dbReference type="PRINTS" id="PR01434">
    <property type="entry name" value="NADHDHGNASE5"/>
</dbReference>
<dbReference type="AlphaFoldDB" id="A0A7G5XH76"/>
<feature type="transmembrane region" description="Helical" evidence="6">
    <location>
        <begin position="417"/>
        <end position="434"/>
    </location>
</feature>
<dbReference type="PANTHER" id="PTHR42829">
    <property type="entry name" value="NADH-UBIQUINONE OXIDOREDUCTASE CHAIN 5"/>
    <property type="match status" value="1"/>
</dbReference>
<name>A0A7G5XH76_9BACT</name>
<dbReference type="Pfam" id="PF00361">
    <property type="entry name" value="Proton_antipo_M"/>
    <property type="match status" value="1"/>
</dbReference>
<evidence type="ECO:0000256" key="3">
    <source>
        <dbReference type="ARBA" id="ARBA00022989"/>
    </source>
</evidence>
<evidence type="ECO:0000259" key="8">
    <source>
        <dbReference type="Pfam" id="PF00662"/>
    </source>
</evidence>
<evidence type="ECO:0000313" key="9">
    <source>
        <dbReference type="EMBL" id="QNA44829.1"/>
    </source>
</evidence>
<feature type="transmembrane region" description="Helical" evidence="6">
    <location>
        <begin position="36"/>
        <end position="54"/>
    </location>
</feature>
<feature type="transmembrane region" description="Helical" evidence="6">
    <location>
        <begin position="312"/>
        <end position="335"/>
    </location>
</feature>
<feature type="domain" description="NADH-Ubiquinone oxidoreductase (complex I) chain 5 N-terminal" evidence="8">
    <location>
        <begin position="69"/>
        <end position="117"/>
    </location>
</feature>
<dbReference type="GO" id="GO:0016020">
    <property type="term" value="C:membrane"/>
    <property type="evidence" value="ECO:0007669"/>
    <property type="project" value="UniProtKB-SubCell"/>
</dbReference>
<dbReference type="GO" id="GO:0003954">
    <property type="term" value="F:NADH dehydrogenase activity"/>
    <property type="evidence" value="ECO:0007669"/>
    <property type="project" value="TreeGrafter"/>
</dbReference>
<dbReference type="InterPro" id="IPR001750">
    <property type="entry name" value="ND/Mrp_TM"/>
</dbReference>
<dbReference type="GO" id="GO:0042773">
    <property type="term" value="P:ATP synthesis coupled electron transport"/>
    <property type="evidence" value="ECO:0007669"/>
    <property type="project" value="InterPro"/>
</dbReference>
<keyword evidence="2 5" id="KW-0812">Transmembrane</keyword>
<protein>
    <recommendedName>
        <fullName evidence="11">NADH-quinone oxidoreductase subunit L</fullName>
    </recommendedName>
</protein>
<keyword evidence="3 6" id="KW-1133">Transmembrane helix</keyword>
<dbReference type="KEGG" id="lacs:H4075_01125"/>
<accession>A0A7G5XH76</accession>
<evidence type="ECO:0000256" key="2">
    <source>
        <dbReference type="ARBA" id="ARBA00022692"/>
    </source>
</evidence>
<feature type="transmembrane region" description="Helical" evidence="6">
    <location>
        <begin position="446"/>
        <end position="465"/>
    </location>
</feature>
<evidence type="ECO:0000256" key="6">
    <source>
        <dbReference type="SAM" id="Phobius"/>
    </source>
</evidence>
<sequence>MNQLLVLFIAIPFLAFLISLFWQNKSEKAIGKLVRFTKVLYILVSVSFAIWWMINGLKPVSYQLATLYQTDHFVFAFELFYDEVTAVFSVIGALLFFLVATFSKYYMHRDQGYKRFFNTILLFAAGYNFIILSGNFETLFIGWEIKGVCSFLLIAFYRNRYLPVKNAFKAISYYRISDVSLMLAMWMMHHLTQQNILFSELSNAKVLAVQTGNTAMAAFIVCMLILPAAIKSAQIPFTSWLPRAMEGPTSSSAIFYGSLSVHIGVFLLLRTHPFWEDMLWAKIAIIVIGAATAIVATLIARVQPTVKTQIAYSSAAQIGLMFIEVALGFHWLVLIHFAGNAFLRTYQLLVSPSVLNYLVHHQYFHYTAPQQKPVSRLAATIYMLGIKEWHLDRMMFAYLWSPFKWLGKQFGFLQTKMMPGIVAVVGIAFFIFGQTVKMDIPYQNSALPLLLMSIALAVILFAFSYRGSAIKAWSYLFISHLFLIAAVLFNAAHINTIEIVFYVSGIIPAFLLGYYCLNKIKAIDNDISLNRFHGYVYEQENTGLLFLFSAIGLLGFPVTAAFVGLDVFFTYVHSDQYVLIALMALSLLFIELSAFRILLRIFMGPHKKLDHPVAFRSS</sequence>
<feature type="transmembrane region" description="Helical" evidence="6">
    <location>
        <begin position="140"/>
        <end position="158"/>
    </location>
</feature>
<dbReference type="GO" id="GO:0015990">
    <property type="term" value="P:electron transport coupled proton transport"/>
    <property type="evidence" value="ECO:0007669"/>
    <property type="project" value="TreeGrafter"/>
</dbReference>
<proteinExistence type="predicted"/>
<evidence type="ECO:0008006" key="11">
    <source>
        <dbReference type="Google" id="ProtNLM"/>
    </source>
</evidence>
<dbReference type="GO" id="GO:0008137">
    <property type="term" value="F:NADH dehydrogenase (ubiquinone) activity"/>
    <property type="evidence" value="ECO:0007669"/>
    <property type="project" value="InterPro"/>
</dbReference>
<feature type="transmembrane region" description="Helical" evidence="6">
    <location>
        <begin position="472"/>
        <end position="493"/>
    </location>
</feature>
<feature type="transmembrane region" description="Helical" evidence="6">
    <location>
        <begin position="208"/>
        <end position="230"/>
    </location>
</feature>
<feature type="domain" description="NADH:quinone oxidoreductase/Mrp antiporter transmembrane" evidence="7">
    <location>
        <begin position="134"/>
        <end position="383"/>
    </location>
</feature>
<keyword evidence="4 6" id="KW-0472">Membrane</keyword>
<dbReference type="EMBL" id="CP060007">
    <property type="protein sequence ID" value="QNA44829.1"/>
    <property type="molecule type" value="Genomic_DNA"/>
</dbReference>
<gene>
    <name evidence="9" type="ORF">H4075_01125</name>
</gene>
<feature type="transmembrane region" description="Helical" evidence="6">
    <location>
        <begin position="544"/>
        <end position="565"/>
    </location>
</feature>
<feature type="transmembrane region" description="Helical" evidence="6">
    <location>
        <begin position="6"/>
        <end position="24"/>
    </location>
</feature>
<feature type="transmembrane region" description="Helical" evidence="6">
    <location>
        <begin position="115"/>
        <end position="134"/>
    </location>
</feature>
<dbReference type="InterPro" id="IPR001516">
    <property type="entry name" value="Proton_antipo_N"/>
</dbReference>
<dbReference type="Proteomes" id="UP000515344">
    <property type="component" value="Chromosome"/>
</dbReference>
<evidence type="ECO:0000259" key="7">
    <source>
        <dbReference type="Pfam" id="PF00361"/>
    </source>
</evidence>
<dbReference type="RefSeq" id="WP_182803356.1">
    <property type="nucleotide sequence ID" value="NZ_CP060007.1"/>
</dbReference>
<feature type="transmembrane region" description="Helical" evidence="6">
    <location>
        <begin position="281"/>
        <end position="300"/>
    </location>
</feature>